<accession>A0A8I0KWJ2</accession>
<keyword evidence="4" id="KW-0472">Membrane</keyword>
<evidence type="ECO:0000313" key="6">
    <source>
        <dbReference type="Proteomes" id="UP000627538"/>
    </source>
</evidence>
<comment type="caution">
    <text evidence="5">The sequence shown here is derived from an EMBL/GenBank/DDBJ whole genome shotgun (WGS) entry which is preliminary data.</text>
</comment>
<protein>
    <submittedName>
        <fullName evidence="5">DoxX family membrane protein</fullName>
    </submittedName>
</protein>
<dbReference type="AlphaFoldDB" id="A0A8I0KWJ2"/>
<evidence type="ECO:0000256" key="2">
    <source>
        <dbReference type="ARBA" id="ARBA00022692"/>
    </source>
</evidence>
<dbReference type="InterPro" id="IPR032808">
    <property type="entry name" value="DoxX"/>
</dbReference>
<dbReference type="GO" id="GO:0016020">
    <property type="term" value="C:membrane"/>
    <property type="evidence" value="ECO:0007669"/>
    <property type="project" value="UniProtKB-SubCell"/>
</dbReference>
<sequence length="141" mass="15198">MAILRTASRLLLAGIFANDGLDAALHPDDHLYEFQVAQQTWEHWGIPPLPPADQRAWVRGSGILATVLAAGLAAGKMPRTCALGLAALSVPIALVRYPPTESHTGKPLARRMAITAWLLMHASVGEGRLRLPARSVRPIDE</sequence>
<gene>
    <name evidence="5" type="ORF">H8R10_07435</name>
</gene>
<proteinExistence type="predicted"/>
<keyword evidence="3" id="KW-1133">Transmembrane helix</keyword>
<evidence type="ECO:0000256" key="4">
    <source>
        <dbReference type="ARBA" id="ARBA00023136"/>
    </source>
</evidence>
<dbReference type="EMBL" id="JACRUO010000002">
    <property type="protein sequence ID" value="MBD3690054.1"/>
    <property type="molecule type" value="Genomic_DNA"/>
</dbReference>
<evidence type="ECO:0000313" key="5">
    <source>
        <dbReference type="EMBL" id="MBD3690054.1"/>
    </source>
</evidence>
<dbReference type="RefSeq" id="WP_191072156.1">
    <property type="nucleotide sequence ID" value="NZ_CP060506.1"/>
</dbReference>
<evidence type="ECO:0000256" key="1">
    <source>
        <dbReference type="ARBA" id="ARBA00004141"/>
    </source>
</evidence>
<keyword evidence="6" id="KW-1185">Reference proteome</keyword>
<reference evidence="5 6" key="1">
    <citation type="submission" date="2020-08" db="EMBL/GenBank/DDBJ databases">
        <title>Winkia gen. nov., sp. nov., isolated from faeces of the Anser albifrons in China.</title>
        <authorList>
            <person name="Liu Q."/>
        </authorList>
    </citation>
    <scope>NUCLEOTIDE SEQUENCE [LARGE SCALE GENOMIC DNA]</scope>
    <source>
        <strain evidence="5 6">C62</strain>
    </source>
</reference>
<keyword evidence="2" id="KW-0812">Transmembrane</keyword>
<dbReference type="Pfam" id="PF07681">
    <property type="entry name" value="DoxX"/>
    <property type="match status" value="1"/>
</dbReference>
<name>A0A8I0KWJ2_9ACTO</name>
<comment type="subcellular location">
    <subcellularLocation>
        <location evidence="1">Membrane</location>
        <topology evidence="1">Multi-pass membrane protein</topology>
    </subcellularLocation>
</comment>
<organism evidence="5 6">
    <name type="scientific">Nanchangia anserum</name>
    <dbReference type="NCBI Taxonomy" id="2692125"/>
    <lineage>
        <taxon>Bacteria</taxon>
        <taxon>Bacillati</taxon>
        <taxon>Actinomycetota</taxon>
        <taxon>Actinomycetes</taxon>
        <taxon>Actinomycetales</taxon>
        <taxon>Actinomycetaceae</taxon>
        <taxon>Nanchangia</taxon>
    </lineage>
</organism>
<dbReference type="Proteomes" id="UP000627538">
    <property type="component" value="Unassembled WGS sequence"/>
</dbReference>
<evidence type="ECO:0000256" key="3">
    <source>
        <dbReference type="ARBA" id="ARBA00022989"/>
    </source>
</evidence>